<dbReference type="InterPro" id="IPR036938">
    <property type="entry name" value="PAP2/HPO_sf"/>
</dbReference>
<gene>
    <name evidence="8" type="ORF">K491DRAFT_717096</name>
</gene>
<feature type="transmembrane region" description="Helical" evidence="6">
    <location>
        <begin position="776"/>
        <end position="797"/>
    </location>
</feature>
<feature type="transmembrane region" description="Helical" evidence="6">
    <location>
        <begin position="97"/>
        <end position="118"/>
    </location>
</feature>
<feature type="compositionally biased region" description="Low complexity" evidence="5">
    <location>
        <begin position="348"/>
        <end position="369"/>
    </location>
</feature>
<feature type="transmembrane region" description="Helical" evidence="6">
    <location>
        <begin position="1014"/>
        <end position="1034"/>
    </location>
</feature>
<dbReference type="Gene3D" id="1.20.144.10">
    <property type="entry name" value="Phosphatidic acid phosphatase type 2/haloperoxidase"/>
    <property type="match status" value="1"/>
</dbReference>
<feature type="compositionally biased region" description="Basic and acidic residues" evidence="5">
    <location>
        <begin position="380"/>
        <end position="390"/>
    </location>
</feature>
<evidence type="ECO:0000256" key="6">
    <source>
        <dbReference type="SAM" id="Phobius"/>
    </source>
</evidence>
<proteinExistence type="predicted"/>
<protein>
    <submittedName>
        <fullName evidence="8">PAP2-domain-containing protein</fullName>
    </submittedName>
</protein>
<dbReference type="Proteomes" id="UP000799324">
    <property type="component" value="Unassembled WGS sequence"/>
</dbReference>
<feature type="transmembrane region" description="Helical" evidence="6">
    <location>
        <begin position="925"/>
        <end position="944"/>
    </location>
</feature>
<feature type="transmembrane region" description="Helical" evidence="6">
    <location>
        <begin position="729"/>
        <end position="755"/>
    </location>
</feature>
<dbReference type="OrthoDB" id="296386at2759"/>
<feature type="transmembrane region" description="Helical" evidence="6">
    <location>
        <begin position="619"/>
        <end position="636"/>
    </location>
</feature>
<organism evidence="8 9">
    <name type="scientific">Lophiostoma macrostomum CBS 122681</name>
    <dbReference type="NCBI Taxonomy" id="1314788"/>
    <lineage>
        <taxon>Eukaryota</taxon>
        <taxon>Fungi</taxon>
        <taxon>Dikarya</taxon>
        <taxon>Ascomycota</taxon>
        <taxon>Pezizomycotina</taxon>
        <taxon>Dothideomycetes</taxon>
        <taxon>Pleosporomycetidae</taxon>
        <taxon>Pleosporales</taxon>
        <taxon>Lophiostomataceae</taxon>
        <taxon>Lophiostoma</taxon>
    </lineage>
</organism>
<feature type="domain" description="Phosphatidic acid phosphatase type 2/haloperoxidase" evidence="7">
    <location>
        <begin position="133"/>
        <end position="281"/>
    </location>
</feature>
<feature type="transmembrane region" description="Helical" evidence="6">
    <location>
        <begin position="235"/>
        <end position="257"/>
    </location>
</feature>
<evidence type="ECO:0000313" key="8">
    <source>
        <dbReference type="EMBL" id="KAF2654497.1"/>
    </source>
</evidence>
<dbReference type="InterPro" id="IPR000326">
    <property type="entry name" value="PAP2/HPO"/>
</dbReference>
<feature type="transmembrane region" description="Helical" evidence="6">
    <location>
        <begin position="695"/>
        <end position="717"/>
    </location>
</feature>
<keyword evidence="9" id="KW-1185">Reference proteome</keyword>
<feature type="compositionally biased region" description="Basic residues" evidence="5">
    <location>
        <begin position="23"/>
        <end position="32"/>
    </location>
</feature>
<evidence type="ECO:0000256" key="4">
    <source>
        <dbReference type="ARBA" id="ARBA00023136"/>
    </source>
</evidence>
<dbReference type="Pfam" id="PF20877">
    <property type="entry name" value="Anoctamin_N"/>
    <property type="match status" value="1"/>
</dbReference>
<feature type="region of interest" description="Disordered" evidence="5">
    <location>
        <begin position="1"/>
        <end position="32"/>
    </location>
</feature>
<dbReference type="InterPro" id="IPR049452">
    <property type="entry name" value="Anoctamin_TM"/>
</dbReference>
<dbReference type="InterPro" id="IPR007632">
    <property type="entry name" value="Anoctamin"/>
</dbReference>
<feature type="compositionally biased region" description="Gly residues" evidence="5">
    <location>
        <begin position="370"/>
        <end position="379"/>
    </location>
</feature>
<feature type="transmembrane region" description="Helical" evidence="6">
    <location>
        <begin position="205"/>
        <end position="223"/>
    </location>
</feature>
<name>A0A6A6T5D4_9PLEO</name>
<keyword evidence="2 6" id="KW-0812">Transmembrane</keyword>
<feature type="transmembrane region" description="Helical" evidence="6">
    <location>
        <begin position="586"/>
        <end position="613"/>
    </location>
</feature>
<dbReference type="Pfam" id="PF04547">
    <property type="entry name" value="Anoctamin"/>
    <property type="match status" value="1"/>
</dbReference>
<evidence type="ECO:0000256" key="1">
    <source>
        <dbReference type="ARBA" id="ARBA00004141"/>
    </source>
</evidence>
<dbReference type="SMART" id="SM00014">
    <property type="entry name" value="acidPPc"/>
    <property type="match status" value="1"/>
</dbReference>
<dbReference type="EMBL" id="MU004363">
    <property type="protein sequence ID" value="KAF2654497.1"/>
    <property type="molecule type" value="Genomic_DNA"/>
</dbReference>
<comment type="subcellular location">
    <subcellularLocation>
        <location evidence="1">Membrane</location>
        <topology evidence="1">Multi-pass membrane protein</topology>
    </subcellularLocation>
</comment>
<feature type="transmembrane region" description="Helical" evidence="6">
    <location>
        <begin position="841"/>
        <end position="862"/>
    </location>
</feature>
<dbReference type="GO" id="GO:0005254">
    <property type="term" value="F:chloride channel activity"/>
    <property type="evidence" value="ECO:0007669"/>
    <property type="project" value="TreeGrafter"/>
</dbReference>
<evidence type="ECO:0000259" key="7">
    <source>
        <dbReference type="SMART" id="SM00014"/>
    </source>
</evidence>
<dbReference type="PANTHER" id="PTHR12308">
    <property type="entry name" value="ANOCTAMIN"/>
    <property type="match status" value="1"/>
</dbReference>
<feature type="transmembrane region" description="Helical" evidence="6">
    <location>
        <begin position="130"/>
        <end position="153"/>
    </location>
</feature>
<dbReference type="AlphaFoldDB" id="A0A6A6T5D4"/>
<dbReference type="GO" id="GO:0016020">
    <property type="term" value="C:membrane"/>
    <property type="evidence" value="ECO:0007669"/>
    <property type="project" value="UniProtKB-SubCell"/>
</dbReference>
<dbReference type="Pfam" id="PF01569">
    <property type="entry name" value="PAP2"/>
    <property type="match status" value="1"/>
</dbReference>
<evidence type="ECO:0000256" key="2">
    <source>
        <dbReference type="ARBA" id="ARBA00022692"/>
    </source>
</evidence>
<dbReference type="PANTHER" id="PTHR12308:SF73">
    <property type="entry name" value="ANOCTAMIN"/>
    <property type="match status" value="1"/>
</dbReference>
<dbReference type="FunFam" id="1.20.144.10:FF:000035">
    <property type="entry name" value="Putative Lipid phosphate phosphatase 1"/>
    <property type="match status" value="1"/>
</dbReference>
<feature type="region of interest" description="Disordered" evidence="5">
    <location>
        <begin position="332"/>
        <end position="410"/>
    </location>
</feature>
<dbReference type="CDD" id="cd03390">
    <property type="entry name" value="PAP2_containing_1_like"/>
    <property type="match status" value="1"/>
</dbReference>
<keyword evidence="3 6" id="KW-1133">Transmembrane helix</keyword>
<sequence length="1137" mass="127396">MGFFNRRSAPVDANTQNATGAREKHHGHNGIKSHNSRPTFGQWIKAAWLDILTMAAMGAIGLGVYMARPAPSRSFPITFQDNEIVYPEFAYPLRNEIVPIWLAALLAFIIPFVVFLFCQIRVRSFWDVNNATIGLLYALITAAVFQVFVKWLIGGLRPHFLAVCKPNIPTDSRPGNGYRQIMYDRKVCTGDEKEINDSLESMPSGHTTAAFAGFVFLYLYLNAKLKVFANYHPAMWKLIAIYAPILGACLIGGALTIDEYHNWYDILAGAIIGTTMAFSAYRMTYASIWDHRFNHIPLTRHTPFIYGAGPSTFDGFHDATFTRKAGWGTHEGSAWGGAPGDASDGPRGTLAQAAGAASGAAAHGAANGRGTHGGVVGHGDAGRHSIDRRPVGGSRMAPSSSSPTAVMAPPKDQAFQTNMDVDYVIVYRFAKTDKSVAIAKFEKLVEALASVGLQTEVRNGDSHSVLLFARVASDEHLHGEVYRSRVRDWIHGVRAAAPPKETREALEAEPLYEAERLRIIYQLITNPVSEGGAGITPKEGEWENVEALFALHDHAYNKDWIKKWSNSWTLKTEDLDDIRNRLGEKIAFYFAFTQSYFTFLVFPAAFGAAAWLVLGHFSIIYGIASAVWCTIFTEWWKHQEVDLAVRWGTRGVSRIETKRKDFKHEKQITDPVTGEKVLIFSQIERLKRQALQVPFALGAAVLLGALIATCFGIEVFISEVYNGPFKSVLVFLPTVILTTVMPVLTSILTTFATRLTEYENYQTHGAYETALTQKIFIMNFITSYLPIFLTAFVYVPFGNIIVPYLDVFSLTVQPFAEDEKQLRAPKPGTFTINPDRLRKQVFYFTVTAQIVNLGMELVVPILKRRGFAKYKKMQSKRAEKSGGAPPPADVNDSPEDAAFLKRVRQEAELDVYDVTNDIREMVLQFGYLSLFSVVWPLTAVSFVINDWVELRADAIKICVEMQRPTPWRADTIGPWLDSLSFLTWLGSLTTSALVYLFSNDGLGPDGHPSSIKGWALLLAVFFSEHLFFLFRWGVQIAISKLDSPGLQKERRDRFLVRKQYYEENLNLLEKLPRMAEAGDQITRESLEEDARSSTLQTATPERKFWSRQRGWKETVAVGRGYIQHAEVEREPQEKKEL</sequence>
<accession>A0A6A6T5D4</accession>
<evidence type="ECO:0000256" key="3">
    <source>
        <dbReference type="ARBA" id="ARBA00022989"/>
    </source>
</evidence>
<dbReference type="SUPFAM" id="SSF48317">
    <property type="entry name" value="Acid phosphatase/Vanadium-dependent haloperoxidase"/>
    <property type="match status" value="1"/>
</dbReference>
<feature type="transmembrane region" description="Helical" evidence="6">
    <location>
        <begin position="47"/>
        <end position="67"/>
    </location>
</feature>
<keyword evidence="4 6" id="KW-0472">Membrane</keyword>
<reference evidence="8" key="1">
    <citation type="journal article" date="2020" name="Stud. Mycol.">
        <title>101 Dothideomycetes genomes: a test case for predicting lifestyles and emergence of pathogens.</title>
        <authorList>
            <person name="Haridas S."/>
            <person name="Albert R."/>
            <person name="Binder M."/>
            <person name="Bloem J."/>
            <person name="Labutti K."/>
            <person name="Salamov A."/>
            <person name="Andreopoulos B."/>
            <person name="Baker S."/>
            <person name="Barry K."/>
            <person name="Bills G."/>
            <person name="Bluhm B."/>
            <person name="Cannon C."/>
            <person name="Castanera R."/>
            <person name="Culley D."/>
            <person name="Daum C."/>
            <person name="Ezra D."/>
            <person name="Gonzalez J."/>
            <person name="Henrissat B."/>
            <person name="Kuo A."/>
            <person name="Liang C."/>
            <person name="Lipzen A."/>
            <person name="Lutzoni F."/>
            <person name="Magnuson J."/>
            <person name="Mondo S."/>
            <person name="Nolan M."/>
            <person name="Ohm R."/>
            <person name="Pangilinan J."/>
            <person name="Park H.-J."/>
            <person name="Ramirez L."/>
            <person name="Alfaro M."/>
            <person name="Sun H."/>
            <person name="Tritt A."/>
            <person name="Yoshinaga Y."/>
            <person name="Zwiers L.-H."/>
            <person name="Turgeon B."/>
            <person name="Goodwin S."/>
            <person name="Spatafora J."/>
            <person name="Crous P."/>
            <person name="Grigoriev I."/>
        </authorList>
    </citation>
    <scope>NUCLEOTIDE SEQUENCE</scope>
    <source>
        <strain evidence="8">CBS 122681</strain>
    </source>
</reference>
<feature type="transmembrane region" description="Helical" evidence="6">
    <location>
        <begin position="263"/>
        <end position="281"/>
    </location>
</feature>
<dbReference type="GO" id="GO:0032541">
    <property type="term" value="C:cortical endoplasmic reticulum"/>
    <property type="evidence" value="ECO:0007669"/>
    <property type="project" value="TreeGrafter"/>
</dbReference>
<evidence type="ECO:0000313" key="9">
    <source>
        <dbReference type="Proteomes" id="UP000799324"/>
    </source>
</evidence>
<evidence type="ECO:0000256" key="5">
    <source>
        <dbReference type="SAM" id="MobiDB-lite"/>
    </source>
</evidence>
<dbReference type="InterPro" id="IPR049456">
    <property type="entry name" value="Anoctamin_N_fung"/>
</dbReference>